<accession>M7MVI5</accession>
<dbReference type="Proteomes" id="UP000012015">
    <property type="component" value="Unassembled WGS sequence"/>
</dbReference>
<comment type="caution">
    <text evidence="1">The sequence shown here is derived from an EMBL/GenBank/DDBJ whole genome shotgun (WGS) entry which is preliminary data.</text>
</comment>
<name>M7MVI5_9MICC</name>
<dbReference type="STRING" id="1276920.ADIAG_00460"/>
<organism evidence="1 2">
    <name type="scientific">Paeniglutamicibacter gangotriensis Lz1y</name>
    <dbReference type="NCBI Taxonomy" id="1276920"/>
    <lineage>
        <taxon>Bacteria</taxon>
        <taxon>Bacillati</taxon>
        <taxon>Actinomycetota</taxon>
        <taxon>Actinomycetes</taxon>
        <taxon>Micrococcales</taxon>
        <taxon>Micrococcaceae</taxon>
        <taxon>Paeniglutamicibacter</taxon>
    </lineage>
</organism>
<keyword evidence="2" id="KW-1185">Reference proteome</keyword>
<dbReference type="eggNOG" id="ENOG5033QA6">
    <property type="taxonomic scope" value="Bacteria"/>
</dbReference>
<evidence type="ECO:0000313" key="1">
    <source>
        <dbReference type="EMBL" id="EMR00453.1"/>
    </source>
</evidence>
<dbReference type="EMBL" id="AOCK01000001">
    <property type="protein sequence ID" value="EMR00453.1"/>
    <property type="molecule type" value="Genomic_DNA"/>
</dbReference>
<dbReference type="RefSeq" id="WP_007269667.1">
    <property type="nucleotide sequence ID" value="NZ_AOCK01000001.1"/>
</dbReference>
<gene>
    <name evidence="1" type="ORF">ADIAG_00460</name>
</gene>
<sequence length="227" mass="25211">MMIDVMNLPDWKTSNAGTRIRAALWLASEIGEGGVFTKARLREAFPGVEQIDRRMRDLRKDDWVFSTYAQERSLAVDELRLVKIGGPVWEVGYRSTTTRTVSDRERRDTLARDNFACVFCGIGAGQTYSADPAHSGQLSVTWCGSAGPAGRYVTSCKLCRNPLDGADSSNDAFDAAARLDPAESQVLAQWIAAGYRTPQKLDKAWTLVRLLSKAQRDDLLHRLEPIT</sequence>
<evidence type="ECO:0000313" key="2">
    <source>
        <dbReference type="Proteomes" id="UP000012015"/>
    </source>
</evidence>
<reference evidence="1 2" key="1">
    <citation type="journal article" date="2013" name="Genome Announc.">
        <title>Draft Genome Sequence of Arthrobacter gangotriensis Strain Lz1yT, Isolated from a Penguin Rookery Soil Sample Collected in Antarctica, near the Indian Station Dakshin Gangotri.</title>
        <authorList>
            <person name="Shivaji S."/>
            <person name="Ara S."/>
            <person name="Bandi S."/>
            <person name="Singh A."/>
            <person name="Kumar Pinnaka A."/>
        </authorList>
    </citation>
    <scope>NUCLEOTIDE SEQUENCE [LARGE SCALE GENOMIC DNA]</scope>
    <source>
        <strain evidence="1 2">Lz1y</strain>
    </source>
</reference>
<proteinExistence type="predicted"/>
<dbReference type="AlphaFoldDB" id="M7MVI5"/>
<protein>
    <submittedName>
        <fullName evidence="1">Uncharacterized protein</fullName>
    </submittedName>
</protein>